<keyword evidence="8" id="KW-1185">Reference proteome</keyword>
<dbReference type="PANTHER" id="PTHR43248:SF29">
    <property type="entry name" value="TRIPEPTIDYL AMINOPEPTIDASE"/>
    <property type="match status" value="1"/>
</dbReference>
<dbReference type="InterPro" id="IPR013595">
    <property type="entry name" value="Pept_S33_TAP-like_C"/>
</dbReference>
<dbReference type="PANTHER" id="PTHR43248">
    <property type="entry name" value="2-SUCCINYL-6-HYDROXY-2,4-CYCLOHEXADIENE-1-CARBOXYLATE SYNTHASE"/>
    <property type="match status" value="1"/>
</dbReference>
<dbReference type="InterPro" id="IPR051601">
    <property type="entry name" value="Serine_prot/Carboxylest_S33"/>
</dbReference>
<evidence type="ECO:0000256" key="4">
    <source>
        <dbReference type="SAM" id="MobiDB-lite"/>
    </source>
</evidence>
<dbReference type="PROSITE" id="PS51257">
    <property type="entry name" value="PROKAR_LIPOPROTEIN"/>
    <property type="match status" value="1"/>
</dbReference>
<feature type="domain" description="Peptidase S33 tripeptidyl aminopeptidase-like C-terminal" evidence="6">
    <location>
        <begin position="418"/>
        <end position="516"/>
    </location>
</feature>
<protein>
    <submittedName>
        <fullName evidence="7">Alpha/beta hydrolase family protein</fullName>
    </submittedName>
</protein>
<dbReference type="Pfam" id="PF08386">
    <property type="entry name" value="Abhydrolase_4"/>
    <property type="match status" value="1"/>
</dbReference>
<evidence type="ECO:0000313" key="7">
    <source>
        <dbReference type="EMBL" id="TQJ01030.1"/>
    </source>
</evidence>
<evidence type="ECO:0000256" key="2">
    <source>
        <dbReference type="ARBA" id="ARBA00022729"/>
    </source>
</evidence>
<comment type="similarity">
    <text evidence="1">Belongs to the peptidase S33 family.</text>
</comment>
<evidence type="ECO:0000256" key="1">
    <source>
        <dbReference type="ARBA" id="ARBA00010088"/>
    </source>
</evidence>
<dbReference type="EMBL" id="VFML01000001">
    <property type="protein sequence ID" value="TQJ01030.1"/>
    <property type="molecule type" value="Genomic_DNA"/>
</dbReference>
<dbReference type="AlphaFoldDB" id="A0A542DD76"/>
<accession>A0A542DD76</accession>
<keyword evidence="2 5" id="KW-0732">Signal</keyword>
<feature type="chain" id="PRO_5038393000" evidence="5">
    <location>
        <begin position="25"/>
        <end position="518"/>
    </location>
</feature>
<feature type="compositionally biased region" description="Low complexity" evidence="4">
    <location>
        <begin position="42"/>
        <end position="53"/>
    </location>
</feature>
<reference evidence="7 8" key="1">
    <citation type="submission" date="2019-06" db="EMBL/GenBank/DDBJ databases">
        <title>Sequencing the genomes of 1000 actinobacteria strains.</title>
        <authorList>
            <person name="Klenk H.-P."/>
        </authorList>
    </citation>
    <scope>NUCLEOTIDE SEQUENCE [LARGE SCALE GENOMIC DNA]</scope>
    <source>
        <strain evidence="7 8">DSM 45679</strain>
    </source>
</reference>
<evidence type="ECO:0000256" key="3">
    <source>
        <dbReference type="ARBA" id="ARBA00022801"/>
    </source>
</evidence>
<dbReference type="GO" id="GO:0016787">
    <property type="term" value="F:hydrolase activity"/>
    <property type="evidence" value="ECO:0007669"/>
    <property type="project" value="UniProtKB-KW"/>
</dbReference>
<feature type="signal peptide" evidence="5">
    <location>
        <begin position="1"/>
        <end position="24"/>
    </location>
</feature>
<feature type="region of interest" description="Disordered" evidence="4">
    <location>
        <begin position="33"/>
        <end position="67"/>
    </location>
</feature>
<evidence type="ECO:0000256" key="5">
    <source>
        <dbReference type="SAM" id="SignalP"/>
    </source>
</evidence>
<dbReference type="SUPFAM" id="SSF53474">
    <property type="entry name" value="alpha/beta-Hydrolases"/>
    <property type="match status" value="1"/>
</dbReference>
<dbReference type="InterPro" id="IPR029058">
    <property type="entry name" value="AB_hydrolase_fold"/>
</dbReference>
<gene>
    <name evidence="7" type="ORF">FB471_0692</name>
</gene>
<proteinExistence type="inferred from homology"/>
<dbReference type="Proteomes" id="UP000320876">
    <property type="component" value="Unassembled WGS sequence"/>
</dbReference>
<sequence>MSNRSIPRGLRGLTLVALMIPVLAGCTAGPSTRPAIVQNDGPAPQAPQDEPAQVPLPPLAEPRASGMSWSECRTETSARLGDSLPAGLSFSCGRVITTLDTPDLPGRGVIRLSLLKVGDGPIPLAVLNDVDGEPGSLHAARIAKRLPPEVLERFSLIGVDRRGTGQSDPIGCVPTHIREQLLGYDPAATEVAPLLDAARKAGQQCTIGLENRQTAYDGWRTAGDLDEIRAQLGLDHLHAIGHGEGSSVLTAYATRYPDRVGRMVLDGIPDPSPNTVSVLADIAAGTLSTLDRFGEDCADRDCALGDARKAVTALAEQLRTAPLYTPNGTRMGPALALHAVRIGLGQRERWPDLAAAIAAARGGDAAGLAAFVAPLLRDTSLHAPRLDAALATMCNDMATRLPEDRINEVLRDAAGKQPLFGTLLAQRLAWCGPWPVRTDPLPEAGARGAPPIMVISTATDPVTPEKGTIRAAEQLPSAVRIAWQGAGHGALASSCVTDATRDFLVEGTVPKEGTLCPA</sequence>
<evidence type="ECO:0000259" key="6">
    <source>
        <dbReference type="Pfam" id="PF08386"/>
    </source>
</evidence>
<dbReference type="Gene3D" id="3.40.50.1820">
    <property type="entry name" value="alpha/beta hydrolase"/>
    <property type="match status" value="1"/>
</dbReference>
<keyword evidence="3 7" id="KW-0378">Hydrolase</keyword>
<name>A0A542DD76_AMYCI</name>
<comment type="caution">
    <text evidence="7">The sequence shown here is derived from an EMBL/GenBank/DDBJ whole genome shotgun (WGS) entry which is preliminary data.</text>
</comment>
<evidence type="ECO:0000313" key="8">
    <source>
        <dbReference type="Proteomes" id="UP000320876"/>
    </source>
</evidence>
<organism evidence="7 8">
    <name type="scientific">Amycolatopsis cihanbeyliensis</name>
    <dbReference type="NCBI Taxonomy" id="1128664"/>
    <lineage>
        <taxon>Bacteria</taxon>
        <taxon>Bacillati</taxon>
        <taxon>Actinomycetota</taxon>
        <taxon>Actinomycetes</taxon>
        <taxon>Pseudonocardiales</taxon>
        <taxon>Pseudonocardiaceae</taxon>
        <taxon>Amycolatopsis</taxon>
    </lineage>
</organism>